<evidence type="ECO:0000313" key="6">
    <source>
        <dbReference type="EMBL" id="GAA2107197.1"/>
    </source>
</evidence>
<dbReference type="RefSeq" id="WP_344338794.1">
    <property type="nucleotide sequence ID" value="NZ_BAAAPZ010000020.1"/>
</dbReference>
<feature type="region of interest" description="Disordered" evidence="4">
    <location>
        <begin position="196"/>
        <end position="215"/>
    </location>
</feature>
<sequence>MRPHILEIEGFGPFSDLQRIDFDAAGEDGIFLIAGPTGAGKTTLLDALCFALYNTVPGARGAARELRSALAPPHTPTRVRLEFSVRGRRFRVERSPQYARPRKRGTGTTVQAHRVALSERVDGEWNGIGRTAQEVQSFLQDLLGLTGEQFTKLILLPQGEFAAFLHADPGEREGILTRLFATEHFAEVEKALAARATEARRHTQTAEERRRFQMERASRTSWEELPLPRAGAAELTDLLAHLGTAAVVAREACEVRAHSAALAQELADRTSEDAAALRQRAEDRTALRELEDARREWEAGENARRETAQQLRRARAAAPLLRLRDEARSAGRLAETAGAQRERARRRLADALPEDRSPESVTAEALTRARSALTEAHTRMERTAALSAAAARAEAAAEQAQAEHAAAQTALRTAEEELAASRSALEDAESGIEATESAPERTETLRGQREALRAAAEAAAEKEVAQQEYATAAAEAEEAASALVHLRREIRLSLAGRLAQTLIDDEECPVCGSRAHPAPAQLPPRSPSAEQEEAAEAAERGARERLAAARTRFEAAETALSARQEKASALDPDALEREWAEVRAEMSRREELLEARRVLRTRVKECAARAEALRTAHTRTEAAHASARTAAAEARARADQASEAPEETPESLTDLGMEMPRTAEAAARLLRVLDDLEALHRAWTEAEESARTAERERSLRRRDLAEALGDSPFADEEDLAAAAALPLSRLEADVTQAQTDAARLQDRAASPQVRRALEDPLGDEELAARAAAAASTAQDWRERAEEARNLAAIAGSAAGQARASLREAEAARGDEEAQLREWLADIDLAELVQGTSRDAAQRMSLSSFALTAAFAEVAAQASERLLAMTAGRYRLEHALAQGPREKRAGLGLRVVDTFTDESRDPRTLSGGESFMAALALALGLADTVRASSAGAEMETLFLDEGFGTLDPDALADVLAVLDGLRSGGRTIGIISHVSELRQTLPTRLLVTPGPGGSVVTAR</sequence>
<protein>
    <recommendedName>
        <fullName evidence="3">Nuclease SbcCD subunit C</fullName>
    </recommendedName>
</protein>
<feature type="region of interest" description="Disordered" evidence="4">
    <location>
        <begin position="331"/>
        <end position="365"/>
    </location>
</feature>
<dbReference type="PANTHER" id="PTHR32114:SF2">
    <property type="entry name" value="ABC TRANSPORTER ABCH.3"/>
    <property type="match status" value="1"/>
</dbReference>
<evidence type="ECO:0000256" key="4">
    <source>
        <dbReference type="SAM" id="MobiDB-lite"/>
    </source>
</evidence>
<accession>A0ABN2X9P6</accession>
<feature type="region of interest" description="Disordered" evidence="4">
    <location>
        <begin position="617"/>
        <end position="656"/>
    </location>
</feature>
<dbReference type="SUPFAM" id="SSF52540">
    <property type="entry name" value="P-loop containing nucleoside triphosphate hydrolases"/>
    <property type="match status" value="1"/>
</dbReference>
<dbReference type="InterPro" id="IPR038729">
    <property type="entry name" value="Rad50/SbcC_AAA"/>
</dbReference>
<reference evidence="6 7" key="1">
    <citation type="journal article" date="2019" name="Int. J. Syst. Evol. Microbiol.">
        <title>The Global Catalogue of Microorganisms (GCM) 10K type strain sequencing project: providing services to taxonomists for standard genome sequencing and annotation.</title>
        <authorList>
            <consortium name="The Broad Institute Genomics Platform"/>
            <consortium name="The Broad Institute Genome Sequencing Center for Infectious Disease"/>
            <person name="Wu L."/>
            <person name="Ma J."/>
        </authorList>
    </citation>
    <scope>NUCLEOTIDE SEQUENCE [LARGE SCALE GENOMIC DNA]</scope>
    <source>
        <strain evidence="6 7">JCM 15900</strain>
    </source>
</reference>
<evidence type="ECO:0000256" key="1">
    <source>
        <dbReference type="ARBA" id="ARBA00006930"/>
    </source>
</evidence>
<dbReference type="Pfam" id="PF13558">
    <property type="entry name" value="SbcC_Walker_B"/>
    <property type="match status" value="1"/>
</dbReference>
<evidence type="ECO:0000256" key="2">
    <source>
        <dbReference type="ARBA" id="ARBA00011322"/>
    </source>
</evidence>
<evidence type="ECO:0000259" key="5">
    <source>
        <dbReference type="Pfam" id="PF13476"/>
    </source>
</evidence>
<proteinExistence type="inferred from homology"/>
<keyword evidence="7" id="KW-1185">Reference proteome</keyword>
<dbReference type="PANTHER" id="PTHR32114">
    <property type="entry name" value="ABC TRANSPORTER ABCH.3"/>
    <property type="match status" value="1"/>
</dbReference>
<comment type="subunit">
    <text evidence="2">Heterodimer of SbcC and SbcD.</text>
</comment>
<dbReference type="EMBL" id="BAAAPZ010000020">
    <property type="protein sequence ID" value="GAA2107197.1"/>
    <property type="molecule type" value="Genomic_DNA"/>
</dbReference>
<comment type="similarity">
    <text evidence="1">Belongs to the SMC family. SbcC subfamily.</text>
</comment>
<evidence type="ECO:0000256" key="3">
    <source>
        <dbReference type="ARBA" id="ARBA00013368"/>
    </source>
</evidence>
<feature type="region of interest" description="Disordered" evidence="4">
    <location>
        <begin position="420"/>
        <end position="444"/>
    </location>
</feature>
<comment type="caution">
    <text evidence="6">The sequence shown here is derived from an EMBL/GenBank/DDBJ whole genome shotgun (WGS) entry which is preliminary data.</text>
</comment>
<feature type="compositionally biased region" description="Low complexity" evidence="4">
    <location>
        <begin position="623"/>
        <end position="633"/>
    </location>
</feature>
<dbReference type="Pfam" id="PF13476">
    <property type="entry name" value="AAA_23"/>
    <property type="match status" value="1"/>
</dbReference>
<evidence type="ECO:0000313" key="7">
    <source>
        <dbReference type="Proteomes" id="UP001500984"/>
    </source>
</evidence>
<dbReference type="Gene3D" id="3.40.50.300">
    <property type="entry name" value="P-loop containing nucleotide triphosphate hydrolases"/>
    <property type="match status" value="2"/>
</dbReference>
<feature type="compositionally biased region" description="Basic and acidic residues" evidence="4">
    <location>
        <begin position="347"/>
        <end position="358"/>
    </location>
</feature>
<gene>
    <name evidence="6" type="ORF">GCM10009823_33850</name>
</gene>
<feature type="domain" description="Rad50/SbcC-type AAA" evidence="5">
    <location>
        <begin position="6"/>
        <end position="195"/>
    </location>
</feature>
<dbReference type="InterPro" id="IPR027417">
    <property type="entry name" value="P-loop_NTPase"/>
</dbReference>
<name>A0ABN2X9P6_9MICO</name>
<organism evidence="6 7">
    <name type="scientific">Brevibacterium salitolerans</name>
    <dbReference type="NCBI Taxonomy" id="1403566"/>
    <lineage>
        <taxon>Bacteria</taxon>
        <taxon>Bacillati</taxon>
        <taxon>Actinomycetota</taxon>
        <taxon>Actinomycetes</taxon>
        <taxon>Micrococcales</taxon>
        <taxon>Brevibacteriaceae</taxon>
        <taxon>Brevibacterium</taxon>
    </lineage>
</organism>
<dbReference type="Proteomes" id="UP001500984">
    <property type="component" value="Unassembled WGS sequence"/>
</dbReference>
<feature type="region of interest" description="Disordered" evidence="4">
    <location>
        <begin position="514"/>
        <end position="540"/>
    </location>
</feature>